<keyword evidence="2" id="KW-0472">Membrane</keyword>
<organism evidence="3 4">
    <name type="scientific">Mucilaginibacter defluvii</name>
    <dbReference type="NCBI Taxonomy" id="1196019"/>
    <lineage>
        <taxon>Bacteria</taxon>
        <taxon>Pseudomonadati</taxon>
        <taxon>Bacteroidota</taxon>
        <taxon>Sphingobacteriia</taxon>
        <taxon>Sphingobacteriales</taxon>
        <taxon>Sphingobacteriaceae</taxon>
        <taxon>Mucilaginibacter</taxon>
    </lineage>
</organism>
<name>A0ABP9FU75_9SPHI</name>
<dbReference type="EMBL" id="BAABJI010000002">
    <property type="protein sequence ID" value="GAA4917653.1"/>
    <property type="molecule type" value="Genomic_DNA"/>
</dbReference>
<dbReference type="InterPro" id="IPR003423">
    <property type="entry name" value="OMP_efflux"/>
</dbReference>
<dbReference type="Proteomes" id="UP001501436">
    <property type="component" value="Unassembled WGS sequence"/>
</dbReference>
<accession>A0ABP9FU75</accession>
<comment type="similarity">
    <text evidence="1 2">Belongs to the outer membrane factor (OMF) (TC 1.B.17) family.</text>
</comment>
<proteinExistence type="inferred from homology"/>
<keyword evidence="2" id="KW-0812">Transmembrane</keyword>
<dbReference type="Gene3D" id="2.20.200.10">
    <property type="entry name" value="Outer membrane efflux proteins (OEP)"/>
    <property type="match status" value="1"/>
</dbReference>
<keyword evidence="4" id="KW-1185">Reference proteome</keyword>
<evidence type="ECO:0000256" key="2">
    <source>
        <dbReference type="RuleBase" id="RU362097"/>
    </source>
</evidence>
<keyword evidence="2" id="KW-0449">Lipoprotein</keyword>
<keyword evidence="2" id="KW-1134">Transmembrane beta strand</keyword>
<dbReference type="PANTHER" id="PTHR30203">
    <property type="entry name" value="OUTER MEMBRANE CATION EFFLUX PROTEIN"/>
    <property type="match status" value="1"/>
</dbReference>
<dbReference type="Gene3D" id="1.20.1600.10">
    <property type="entry name" value="Outer membrane efflux proteins (OEP)"/>
    <property type="match status" value="1"/>
</dbReference>
<dbReference type="InterPro" id="IPR010131">
    <property type="entry name" value="MdtP/NodT-like"/>
</dbReference>
<evidence type="ECO:0000313" key="3">
    <source>
        <dbReference type="EMBL" id="GAA4917653.1"/>
    </source>
</evidence>
<evidence type="ECO:0000256" key="1">
    <source>
        <dbReference type="ARBA" id="ARBA00007613"/>
    </source>
</evidence>
<dbReference type="PANTHER" id="PTHR30203:SF33">
    <property type="entry name" value="BLR4455 PROTEIN"/>
    <property type="match status" value="1"/>
</dbReference>
<keyword evidence="2" id="KW-0564">Palmitate</keyword>
<gene>
    <name evidence="3" type="ORF">GCM10023313_21610</name>
</gene>
<comment type="subcellular location">
    <subcellularLocation>
        <location evidence="2">Cell membrane</location>
        <topology evidence="2">Lipid-anchor</topology>
    </subcellularLocation>
</comment>
<dbReference type="NCBIfam" id="TIGR01845">
    <property type="entry name" value="outer_NodT"/>
    <property type="match status" value="1"/>
</dbReference>
<evidence type="ECO:0000313" key="4">
    <source>
        <dbReference type="Proteomes" id="UP001501436"/>
    </source>
</evidence>
<reference evidence="4" key="1">
    <citation type="journal article" date="2019" name="Int. J. Syst. Evol. Microbiol.">
        <title>The Global Catalogue of Microorganisms (GCM) 10K type strain sequencing project: providing services to taxonomists for standard genome sequencing and annotation.</title>
        <authorList>
            <consortium name="The Broad Institute Genomics Platform"/>
            <consortium name="The Broad Institute Genome Sequencing Center for Infectious Disease"/>
            <person name="Wu L."/>
            <person name="Ma J."/>
        </authorList>
    </citation>
    <scope>NUCLEOTIDE SEQUENCE [LARGE SCALE GENOMIC DNA]</scope>
    <source>
        <strain evidence="4">JCM 18283</strain>
    </source>
</reference>
<comment type="caution">
    <text evidence="3">The sequence shown here is derived from an EMBL/GenBank/DDBJ whole genome shotgun (WGS) entry which is preliminary data.</text>
</comment>
<dbReference type="Pfam" id="PF02321">
    <property type="entry name" value="OEP"/>
    <property type="match status" value="2"/>
</dbReference>
<dbReference type="SUPFAM" id="SSF56954">
    <property type="entry name" value="Outer membrane efflux proteins (OEP)"/>
    <property type="match status" value="1"/>
</dbReference>
<sequence>MPDPSYIIMKKNSLIIYAALLIALTLNACKAGKNYQRPTVQLPEKFAGVSYADTSSIANIQWKQFFTDTTLQGLIDRGIKYNYNLQIAVKRIDIAQQQVKQAKLSLLPQLNLQVTGQYNRPSDNSLNGLSASSFLGSKHIEDYNASLLLSWELDTWGKIRRQQESVMAQYLQTYEATKAVQTQLVADIAQGYYNLLMLDRQLTIAKQNLTLSDSTVNLTRLLKNAGEVNLLAVQQADAQRQTTALLIPQLEQSITIQENALQILTGQLPGAIARNKGIEAAELPTSLNTGLPAALLSRRPDVRSSEMALVASNAQVGVAQANMYPSLTITAQGGLQSFKSSNWFNIPGSLFGLATGTVLQPIFRNRTLKTQYEVAKIQREQAVLQFRQSVLNAVGEVSNALVQNQKLQQQRQIATGQVDTLNQAVKNARLLFKSDMANYLEVITAQTNALQAQLNLASIQRQQLGAVVELYRSLGGGWQ</sequence>
<protein>
    <submittedName>
        <fullName evidence="3">Efflux transporter outer membrane subunit</fullName>
    </submittedName>
</protein>